<gene>
    <name evidence="2" type="ORF">CGGC5_v016961</name>
</gene>
<evidence type="ECO:0000256" key="1">
    <source>
        <dbReference type="SAM" id="MobiDB-lite"/>
    </source>
</evidence>
<accession>A0A7J6IDI3</accession>
<dbReference type="InParanoid" id="A0A7J6IDI3"/>
<feature type="compositionally biased region" description="Polar residues" evidence="1">
    <location>
        <begin position="68"/>
        <end position="82"/>
    </location>
</feature>
<feature type="region of interest" description="Disordered" evidence="1">
    <location>
        <begin position="33"/>
        <end position="87"/>
    </location>
</feature>
<dbReference type="OrthoDB" id="10628311at2759"/>
<evidence type="ECO:0000313" key="2">
    <source>
        <dbReference type="EMBL" id="KAF4474312.1"/>
    </source>
</evidence>
<sequence length="163" mass="17785">MEPTSDHLPLNHSTAQLFGASFLNQDELNERERASMVASRGGRKRARVVSSSPGLATPDDTSDDDCTAPNTPDTHRGQNNPWTKGDGEFRATEFSAAVSVAVVVALIQDTSRYQWPATIHAELDGSSSGDKFMLKVLVLPRDRHVLKDIARIVKEHCQAMEGA</sequence>
<keyword evidence="3" id="KW-1185">Reference proteome</keyword>
<dbReference type="RefSeq" id="XP_066006952.1">
    <property type="nucleotide sequence ID" value="XM_066153663.1"/>
</dbReference>
<organism evidence="2 3">
    <name type="scientific">Colletotrichum fructicola (strain Nara gc5)</name>
    <name type="common">Anthracnose fungus</name>
    <name type="synonym">Colletotrichum gloeosporioides (strain Nara gc5)</name>
    <dbReference type="NCBI Taxonomy" id="1213859"/>
    <lineage>
        <taxon>Eukaryota</taxon>
        <taxon>Fungi</taxon>
        <taxon>Dikarya</taxon>
        <taxon>Ascomycota</taxon>
        <taxon>Pezizomycotina</taxon>
        <taxon>Sordariomycetes</taxon>
        <taxon>Hypocreomycetidae</taxon>
        <taxon>Glomerellales</taxon>
        <taxon>Glomerellaceae</taxon>
        <taxon>Colletotrichum</taxon>
        <taxon>Colletotrichum gloeosporioides species complex</taxon>
    </lineage>
</organism>
<proteinExistence type="predicted"/>
<dbReference type="GeneID" id="90980622"/>
<reference evidence="2 3" key="1">
    <citation type="submission" date="2012-08" db="EMBL/GenBank/DDBJ databases">
        <authorList>
            <person name="Gan P.H.P."/>
            <person name="Ikeda K."/>
            <person name="Irieda H."/>
            <person name="Narusaka M."/>
            <person name="O'Connell R.J."/>
            <person name="Narusaka Y."/>
            <person name="Takano Y."/>
            <person name="Kubo Y."/>
            <person name="Shirasu K."/>
        </authorList>
    </citation>
    <scope>NUCLEOTIDE SEQUENCE [LARGE SCALE GENOMIC DNA]</scope>
    <source>
        <strain evidence="2 3">Nara gc5</strain>
    </source>
</reference>
<evidence type="ECO:0000313" key="3">
    <source>
        <dbReference type="Proteomes" id="UP000011096"/>
    </source>
</evidence>
<dbReference type="EMBL" id="ANPB02000011">
    <property type="protein sequence ID" value="KAF4474312.1"/>
    <property type="molecule type" value="Genomic_DNA"/>
</dbReference>
<dbReference type="AlphaFoldDB" id="A0A7J6IDI3"/>
<protein>
    <submittedName>
        <fullName evidence="2">Uncharacterized protein</fullName>
    </submittedName>
</protein>
<name>A0A7J6IDI3_COLFN</name>
<comment type="caution">
    <text evidence="2">The sequence shown here is derived from an EMBL/GenBank/DDBJ whole genome shotgun (WGS) entry which is preliminary data.</text>
</comment>
<reference evidence="2 3" key="2">
    <citation type="submission" date="2020-04" db="EMBL/GenBank/DDBJ databases">
        <title>Genome sequencing and assembly of multiple isolates from the Colletotrichum gloeosporioides species complex.</title>
        <authorList>
            <person name="Gan P."/>
            <person name="Shirasu K."/>
        </authorList>
    </citation>
    <scope>NUCLEOTIDE SEQUENCE [LARGE SCALE GENOMIC DNA]</scope>
    <source>
        <strain evidence="2 3">Nara gc5</strain>
    </source>
</reference>
<dbReference type="Proteomes" id="UP000011096">
    <property type="component" value="Unassembled WGS sequence"/>
</dbReference>